<evidence type="ECO:0000313" key="2">
    <source>
        <dbReference type="Proteomes" id="UP001152531"/>
    </source>
</evidence>
<gene>
    <name evidence="1" type="ORF">CLIB1444_03S11430</name>
</gene>
<name>A0ACA9Y6T5_9ASCO</name>
<dbReference type="Proteomes" id="UP001152531">
    <property type="component" value="Unassembled WGS sequence"/>
</dbReference>
<dbReference type="EMBL" id="CALSDN010000003">
    <property type="protein sequence ID" value="CAH6720417.1"/>
    <property type="molecule type" value="Genomic_DNA"/>
</dbReference>
<keyword evidence="2" id="KW-1185">Reference proteome</keyword>
<reference evidence="1" key="1">
    <citation type="submission" date="2022-06" db="EMBL/GenBank/DDBJ databases">
        <authorList>
            <person name="Legras J.-L."/>
            <person name="Devillers H."/>
            <person name="Grondin C."/>
        </authorList>
    </citation>
    <scope>NUCLEOTIDE SEQUENCE</scope>
    <source>
        <strain evidence="1">CLIB 1444</strain>
    </source>
</reference>
<proteinExistence type="predicted"/>
<protein>
    <submittedName>
        <fullName evidence="1">Oxidoreductase Oxr1p</fullName>
    </submittedName>
</protein>
<accession>A0ACA9Y6T5</accession>
<sequence>MVSGSTRLSVSNHKAVSFTTNILIVGGAYAGLSAINTFVNQFRDKIDKFPNTFKENHVTVTLIEPRAGLLNVLGMPRCIVDEEFSKTQFIPMNKIKNLKFDRVISKDMKFLNDMVEETKVSKNHEIGLDLNFVHGKVTYLDENKASYQLSSEDSEDTEEAIIDFDYVILASGRDRNFPTTPKAFSYDYFLNEMRLSKRSIVDHETISIIGAGAVGIELAGDFKHYLPNKTINLIHPHGDLPPESALSKEFKDLTLESIKASGINLYMNTRVNLGSNDSHDNKIDRGITKGDLTTTDGNTIKSDLNIWCTMHQNNTSFLSSSLQKKFRTDKNCIRVNEYLQLHNKETGETIPTFFVLGDLVDLNIIKSAGWALYFGRVVANNLSSLILEDKLVEPLADIDQTPKGMVLVAGNGELICELSGVVSKNVPDYVAEYRDYCFGRIMATIGI</sequence>
<comment type="caution">
    <text evidence="1">The sequence shown here is derived from an EMBL/GenBank/DDBJ whole genome shotgun (WGS) entry which is preliminary data.</text>
</comment>
<evidence type="ECO:0000313" key="1">
    <source>
        <dbReference type="EMBL" id="CAH6720417.1"/>
    </source>
</evidence>
<organism evidence="1 2">
    <name type="scientific">[Candida] jaroonii</name>
    <dbReference type="NCBI Taxonomy" id="467808"/>
    <lineage>
        <taxon>Eukaryota</taxon>
        <taxon>Fungi</taxon>
        <taxon>Dikarya</taxon>
        <taxon>Ascomycota</taxon>
        <taxon>Saccharomycotina</taxon>
        <taxon>Pichiomycetes</taxon>
        <taxon>Debaryomycetaceae</taxon>
        <taxon>Yamadazyma</taxon>
    </lineage>
</organism>